<evidence type="ECO:0000313" key="2">
    <source>
        <dbReference type="EMBL" id="OGL74666.1"/>
    </source>
</evidence>
<organism evidence="2 3">
    <name type="scientific">Candidatus Uhrbacteria bacterium RIFCSPHIGHO2_02_FULL_60_10</name>
    <dbReference type="NCBI Taxonomy" id="1802392"/>
    <lineage>
        <taxon>Bacteria</taxon>
        <taxon>Candidatus Uhriibacteriota</taxon>
    </lineage>
</organism>
<evidence type="ECO:0000313" key="3">
    <source>
        <dbReference type="Proteomes" id="UP000177088"/>
    </source>
</evidence>
<dbReference type="InterPro" id="IPR011659">
    <property type="entry name" value="WD40"/>
</dbReference>
<dbReference type="SUPFAM" id="SSF69304">
    <property type="entry name" value="Tricorn protease N-terminal domain"/>
    <property type="match status" value="1"/>
</dbReference>
<dbReference type="Pfam" id="PF07676">
    <property type="entry name" value="PD40"/>
    <property type="match status" value="1"/>
</dbReference>
<dbReference type="PANTHER" id="PTHR36842:SF1">
    <property type="entry name" value="PROTEIN TOLB"/>
    <property type="match status" value="1"/>
</dbReference>
<proteinExistence type="inferred from homology"/>
<dbReference type="PANTHER" id="PTHR36842">
    <property type="entry name" value="PROTEIN TOLB HOMOLOG"/>
    <property type="match status" value="1"/>
</dbReference>
<evidence type="ECO:0000256" key="1">
    <source>
        <dbReference type="ARBA" id="ARBA00009820"/>
    </source>
</evidence>
<reference evidence="2 3" key="1">
    <citation type="journal article" date="2016" name="Nat. Commun.">
        <title>Thousands of microbial genomes shed light on interconnected biogeochemical processes in an aquifer system.</title>
        <authorList>
            <person name="Anantharaman K."/>
            <person name="Brown C.T."/>
            <person name="Hug L.A."/>
            <person name="Sharon I."/>
            <person name="Castelle C.J."/>
            <person name="Probst A.J."/>
            <person name="Thomas B.C."/>
            <person name="Singh A."/>
            <person name="Wilkins M.J."/>
            <person name="Karaoz U."/>
            <person name="Brodie E.L."/>
            <person name="Williams K.H."/>
            <person name="Hubbard S.S."/>
            <person name="Banfield J.F."/>
        </authorList>
    </citation>
    <scope>NUCLEOTIDE SEQUENCE [LARGE SCALE GENOMIC DNA]</scope>
</reference>
<dbReference type="Proteomes" id="UP000177088">
    <property type="component" value="Unassembled WGS sequence"/>
</dbReference>
<dbReference type="AlphaFoldDB" id="A0A1F7U8T2"/>
<dbReference type="Gene3D" id="2.120.10.30">
    <property type="entry name" value="TolB, C-terminal domain"/>
    <property type="match status" value="1"/>
</dbReference>
<accession>A0A1F7U8T2</accession>
<evidence type="ECO:0008006" key="4">
    <source>
        <dbReference type="Google" id="ProtNLM"/>
    </source>
</evidence>
<comment type="similarity">
    <text evidence="1">Belongs to the TolB family.</text>
</comment>
<protein>
    <recommendedName>
        <fullName evidence="4">Dipeptidylpeptidase IV N-terminal domain-containing protein</fullName>
    </recommendedName>
</protein>
<name>A0A1F7U8T2_9BACT</name>
<comment type="caution">
    <text evidence="2">The sequence shown here is derived from an EMBL/GenBank/DDBJ whole genome shotgun (WGS) entry which is preliminary data.</text>
</comment>
<gene>
    <name evidence="2" type="ORF">A3C96_01840</name>
</gene>
<dbReference type="InterPro" id="IPR011042">
    <property type="entry name" value="6-blade_b-propeller_TolB-like"/>
</dbReference>
<dbReference type="EMBL" id="MGEA01000010">
    <property type="protein sequence ID" value="OGL74666.1"/>
    <property type="molecule type" value="Genomic_DNA"/>
</dbReference>
<sequence>MGVTYLVGRPEPPPTAGAAVIAGHRKLSLIDTTVGERQATTDTAFVFDRNERWIVFGDGWSTPTLQGEVVGGTRLMAIRPDGGGEHVVADRPVTLAAIGSKDDTIFFTDDRQDLMAVSAEGGSPRRLTDRVAAFSLSPDGRRIIYKKLSETWRPGEYWENSPGIAAWDMAAGQEKLIDTDPDAWGFAWTPDSRRVLVMSHAANGMAAMFVMDADGSGRRQVTNVGHDWVRADSVPLPSERAAWTPEGRYLAYESDRQIWVLEFDRDYRVKQAKPIGYGKRPEWVVPGRNLRVLVGHGDDFSDTKAVRLDMDGRVTADR</sequence>